<organism evidence="3 4">
    <name type="scientific">Aliidiomarina shirensis</name>
    <dbReference type="NCBI Taxonomy" id="1048642"/>
    <lineage>
        <taxon>Bacteria</taxon>
        <taxon>Pseudomonadati</taxon>
        <taxon>Pseudomonadota</taxon>
        <taxon>Gammaproteobacteria</taxon>
        <taxon>Alteromonadales</taxon>
        <taxon>Idiomarinaceae</taxon>
        <taxon>Aliidiomarina</taxon>
    </lineage>
</organism>
<keyword evidence="4" id="KW-1185">Reference proteome</keyword>
<keyword evidence="1" id="KW-0520">NAD</keyword>
<comment type="caution">
    <text evidence="3">The sequence shown here is derived from an EMBL/GenBank/DDBJ whole genome shotgun (WGS) entry which is preliminary data.</text>
</comment>
<dbReference type="Pfam" id="PF01370">
    <property type="entry name" value="Epimerase"/>
    <property type="match status" value="1"/>
</dbReference>
<dbReference type="CDD" id="cd05253">
    <property type="entry name" value="UDP_GE_SDE_e"/>
    <property type="match status" value="1"/>
</dbReference>
<evidence type="ECO:0000313" key="3">
    <source>
        <dbReference type="EMBL" id="RUO37291.1"/>
    </source>
</evidence>
<dbReference type="Gene3D" id="3.40.50.720">
    <property type="entry name" value="NAD(P)-binding Rossmann-like Domain"/>
    <property type="match status" value="1"/>
</dbReference>
<sequence length="350" mass="38766">MKILVTGTAGFVGFYTAVKLLELGHEVVGLDSINDYYDVNLKFGRLAESGIARDDVAYGELVQSAKYSKYCFMQLQLEDKAMLDSLFADERFDAVCNLAAQAGVRYSLQNPHAYIDSNVVGFMNILEACRHNGVKNLSFASSSSVYGLNETMPFSTSHNVDHPISLYAATKKSNELMAHTYAHLYGMQCTGLRFFTVYGPWGRPDMAPFLFTKAAFAGDTIKVFNHGKMKRDFTYIDDIVEGVVRVILNPCAANPEWSGANPDSSSSSAPYKIYNIGNSNTVELLEFIEAVEAAAGVEIQKEFLPIQPGDVVATYADVSDLERDMDYAPSTTVQEGMRRTVAWYREFYGV</sequence>
<dbReference type="OrthoDB" id="9803010at2"/>
<gene>
    <name evidence="3" type="ORF">CWE13_04830</name>
</gene>
<name>A0A432WU29_9GAMM</name>
<dbReference type="Proteomes" id="UP000286934">
    <property type="component" value="Unassembled WGS sequence"/>
</dbReference>
<dbReference type="AlphaFoldDB" id="A0A432WU29"/>
<dbReference type="EMBL" id="PIPP01000002">
    <property type="protein sequence ID" value="RUO37291.1"/>
    <property type="molecule type" value="Genomic_DNA"/>
</dbReference>
<dbReference type="InterPro" id="IPR036291">
    <property type="entry name" value="NAD(P)-bd_dom_sf"/>
</dbReference>
<reference evidence="4" key="1">
    <citation type="journal article" date="2018" name="Front. Microbiol.">
        <title>Genome-Based Analysis Reveals the Taxonomy and Diversity of the Family Idiomarinaceae.</title>
        <authorList>
            <person name="Liu Y."/>
            <person name="Lai Q."/>
            <person name="Shao Z."/>
        </authorList>
    </citation>
    <scope>NUCLEOTIDE SEQUENCE [LARGE SCALE GENOMIC DNA]</scope>
    <source>
        <strain evidence="4">AIS</strain>
    </source>
</reference>
<accession>A0A432WU29</accession>
<feature type="domain" description="NAD-dependent epimerase/dehydratase" evidence="2">
    <location>
        <begin position="3"/>
        <end position="253"/>
    </location>
</feature>
<dbReference type="RefSeq" id="WP_126806409.1">
    <property type="nucleotide sequence ID" value="NZ_PIPP01000002.1"/>
</dbReference>
<protein>
    <submittedName>
        <fullName evidence="3">NAD-dependent epimerase</fullName>
    </submittedName>
</protein>
<evidence type="ECO:0000259" key="2">
    <source>
        <dbReference type="Pfam" id="PF01370"/>
    </source>
</evidence>
<evidence type="ECO:0000256" key="1">
    <source>
        <dbReference type="ARBA" id="ARBA00023027"/>
    </source>
</evidence>
<evidence type="ECO:0000313" key="4">
    <source>
        <dbReference type="Proteomes" id="UP000286934"/>
    </source>
</evidence>
<proteinExistence type="predicted"/>
<dbReference type="PANTHER" id="PTHR43574">
    <property type="entry name" value="EPIMERASE-RELATED"/>
    <property type="match status" value="1"/>
</dbReference>
<dbReference type="PRINTS" id="PR01713">
    <property type="entry name" value="NUCEPIMERASE"/>
</dbReference>
<dbReference type="SUPFAM" id="SSF51735">
    <property type="entry name" value="NAD(P)-binding Rossmann-fold domains"/>
    <property type="match status" value="1"/>
</dbReference>
<dbReference type="InterPro" id="IPR001509">
    <property type="entry name" value="Epimerase_deHydtase"/>
</dbReference>